<dbReference type="EMBL" id="JBBWWR010000005">
    <property type="protein sequence ID" value="KAK8966635.1"/>
    <property type="molecule type" value="Genomic_DNA"/>
</dbReference>
<evidence type="ECO:0000313" key="2">
    <source>
        <dbReference type="Proteomes" id="UP001412067"/>
    </source>
</evidence>
<accession>A0ABR2MSZ8</accession>
<organism evidence="1 2">
    <name type="scientific">Platanthera guangdongensis</name>
    <dbReference type="NCBI Taxonomy" id="2320717"/>
    <lineage>
        <taxon>Eukaryota</taxon>
        <taxon>Viridiplantae</taxon>
        <taxon>Streptophyta</taxon>
        <taxon>Embryophyta</taxon>
        <taxon>Tracheophyta</taxon>
        <taxon>Spermatophyta</taxon>
        <taxon>Magnoliopsida</taxon>
        <taxon>Liliopsida</taxon>
        <taxon>Asparagales</taxon>
        <taxon>Orchidaceae</taxon>
        <taxon>Orchidoideae</taxon>
        <taxon>Orchideae</taxon>
        <taxon>Orchidinae</taxon>
        <taxon>Platanthera</taxon>
    </lineage>
</organism>
<sequence length="73" mass="8434">MISDGGRQEKEYEMILRRTLQSICFLTVYPNTTTSIIVQGDWCVARNGTMCLSTMTRQRWKVLQLDYGVLLLS</sequence>
<keyword evidence="2" id="KW-1185">Reference proteome</keyword>
<protein>
    <submittedName>
        <fullName evidence="1">Uncharacterized protein</fullName>
    </submittedName>
</protein>
<gene>
    <name evidence="1" type="ORF">KSP40_PGU009235</name>
</gene>
<evidence type="ECO:0000313" key="1">
    <source>
        <dbReference type="EMBL" id="KAK8966635.1"/>
    </source>
</evidence>
<proteinExistence type="predicted"/>
<comment type="caution">
    <text evidence="1">The sequence shown here is derived from an EMBL/GenBank/DDBJ whole genome shotgun (WGS) entry which is preliminary data.</text>
</comment>
<reference evidence="1 2" key="1">
    <citation type="journal article" date="2022" name="Nat. Plants">
        <title>Genomes of leafy and leafless Platanthera orchids illuminate the evolution of mycoheterotrophy.</title>
        <authorList>
            <person name="Li M.H."/>
            <person name="Liu K.W."/>
            <person name="Li Z."/>
            <person name="Lu H.C."/>
            <person name="Ye Q.L."/>
            <person name="Zhang D."/>
            <person name="Wang J.Y."/>
            <person name="Li Y.F."/>
            <person name="Zhong Z.M."/>
            <person name="Liu X."/>
            <person name="Yu X."/>
            <person name="Liu D.K."/>
            <person name="Tu X.D."/>
            <person name="Liu B."/>
            <person name="Hao Y."/>
            <person name="Liao X.Y."/>
            <person name="Jiang Y.T."/>
            <person name="Sun W.H."/>
            <person name="Chen J."/>
            <person name="Chen Y.Q."/>
            <person name="Ai Y."/>
            <person name="Zhai J.W."/>
            <person name="Wu S.S."/>
            <person name="Zhou Z."/>
            <person name="Hsiao Y.Y."/>
            <person name="Wu W.L."/>
            <person name="Chen Y.Y."/>
            <person name="Lin Y.F."/>
            <person name="Hsu J.L."/>
            <person name="Li C.Y."/>
            <person name="Wang Z.W."/>
            <person name="Zhao X."/>
            <person name="Zhong W.Y."/>
            <person name="Ma X.K."/>
            <person name="Ma L."/>
            <person name="Huang J."/>
            <person name="Chen G.Z."/>
            <person name="Huang M.Z."/>
            <person name="Huang L."/>
            <person name="Peng D.H."/>
            <person name="Luo Y.B."/>
            <person name="Zou S.Q."/>
            <person name="Chen S.P."/>
            <person name="Lan S."/>
            <person name="Tsai W.C."/>
            <person name="Van de Peer Y."/>
            <person name="Liu Z.J."/>
        </authorList>
    </citation>
    <scope>NUCLEOTIDE SEQUENCE [LARGE SCALE GENOMIC DNA]</scope>
    <source>
        <strain evidence="1">Lor288</strain>
    </source>
</reference>
<name>A0ABR2MSZ8_9ASPA</name>
<dbReference type="Proteomes" id="UP001412067">
    <property type="component" value="Unassembled WGS sequence"/>
</dbReference>